<dbReference type="AlphaFoldDB" id="A0A4U2Y4J0"/>
<sequence>MQKTTSENAIHTLYEQLITGWNDRSATGMSTPFATEGELIGFDGSQIIGRDEIFSHLDEIFSHHQTPPFVYKIRSVRLLSEEVGIVRAIAGMIPPGKSKLDPTLNTHQTLVAVKQGDKWEVTLFQNTPAQFHGRPKLVQQFTEELRQGML</sequence>
<organism evidence="2 3">
    <name type="scientific">Brevibacillus antibioticus</name>
    <dbReference type="NCBI Taxonomy" id="2570228"/>
    <lineage>
        <taxon>Bacteria</taxon>
        <taxon>Bacillati</taxon>
        <taxon>Bacillota</taxon>
        <taxon>Bacilli</taxon>
        <taxon>Bacillales</taxon>
        <taxon>Paenibacillaceae</taxon>
        <taxon>Brevibacillus</taxon>
    </lineage>
</organism>
<protein>
    <submittedName>
        <fullName evidence="2">SgcJ/EcaC family oxidoreductase</fullName>
    </submittedName>
</protein>
<accession>A0A4U2Y4J0</accession>
<keyword evidence="3" id="KW-1185">Reference proteome</keyword>
<evidence type="ECO:0000259" key="1">
    <source>
        <dbReference type="Pfam" id="PF14534"/>
    </source>
</evidence>
<proteinExistence type="predicted"/>
<evidence type="ECO:0000313" key="3">
    <source>
        <dbReference type="Proteomes" id="UP000307841"/>
    </source>
</evidence>
<comment type="caution">
    <text evidence="2">The sequence shown here is derived from an EMBL/GenBank/DDBJ whole genome shotgun (WGS) entry which is preliminary data.</text>
</comment>
<feature type="domain" description="DUF4440" evidence="1">
    <location>
        <begin position="10"/>
        <end position="120"/>
    </location>
</feature>
<dbReference type="EMBL" id="SZNK01000001">
    <property type="protein sequence ID" value="TKI55339.1"/>
    <property type="molecule type" value="Genomic_DNA"/>
</dbReference>
<evidence type="ECO:0000313" key="2">
    <source>
        <dbReference type="EMBL" id="TKI55339.1"/>
    </source>
</evidence>
<dbReference type="RefSeq" id="WP_137028702.1">
    <property type="nucleotide sequence ID" value="NZ_SZNK01000001.1"/>
</dbReference>
<dbReference type="Gene3D" id="3.10.450.50">
    <property type="match status" value="1"/>
</dbReference>
<dbReference type="Pfam" id="PF14534">
    <property type="entry name" value="DUF4440"/>
    <property type="match status" value="1"/>
</dbReference>
<dbReference type="InterPro" id="IPR011944">
    <property type="entry name" value="Steroid_delta5-4_isomerase"/>
</dbReference>
<dbReference type="InterPro" id="IPR027843">
    <property type="entry name" value="DUF4440"/>
</dbReference>
<dbReference type="SUPFAM" id="SSF54427">
    <property type="entry name" value="NTF2-like"/>
    <property type="match status" value="1"/>
</dbReference>
<dbReference type="NCBIfam" id="TIGR02246">
    <property type="entry name" value="SgcJ/EcaC family oxidoreductase"/>
    <property type="match status" value="1"/>
</dbReference>
<dbReference type="OrthoDB" id="9803476at2"/>
<gene>
    <name evidence="2" type="ORF">E8L90_07710</name>
</gene>
<dbReference type="InterPro" id="IPR032710">
    <property type="entry name" value="NTF2-like_dom_sf"/>
</dbReference>
<reference evidence="2 3" key="1">
    <citation type="submission" date="2019-04" db="EMBL/GenBank/DDBJ databases">
        <title>Whole genome sequencing of Brevibacillus sp. TGS2-1.</title>
        <authorList>
            <person name="Choi A."/>
        </authorList>
    </citation>
    <scope>NUCLEOTIDE SEQUENCE [LARGE SCALE GENOMIC DNA]</scope>
    <source>
        <strain evidence="2 3">TGS2-1</strain>
    </source>
</reference>
<name>A0A4U2Y4J0_9BACL</name>
<dbReference type="Proteomes" id="UP000307841">
    <property type="component" value="Unassembled WGS sequence"/>
</dbReference>